<protein>
    <submittedName>
        <fullName evidence="2">Uncharacterized protein</fullName>
    </submittedName>
</protein>
<gene>
    <name evidence="2" type="ORF">CDL12_05976</name>
</gene>
<proteinExistence type="predicted"/>
<evidence type="ECO:0000313" key="3">
    <source>
        <dbReference type="Proteomes" id="UP000231279"/>
    </source>
</evidence>
<sequence length="100" mass="11077">MNSPSYSVRESEIQVFKSPSKRVYPSASSSSPDSDNNLFYTPKKSFSSVGKLEKSDKLGESSKSKRGSGKLTRKVTFKLPDEADVITFYSPKDLYGMGYS</sequence>
<dbReference type="AlphaFoldDB" id="A0A2G9HVI8"/>
<feature type="compositionally biased region" description="Polar residues" evidence="1">
    <location>
        <begin position="35"/>
        <end position="48"/>
    </location>
</feature>
<organism evidence="2 3">
    <name type="scientific">Handroanthus impetiginosus</name>
    <dbReference type="NCBI Taxonomy" id="429701"/>
    <lineage>
        <taxon>Eukaryota</taxon>
        <taxon>Viridiplantae</taxon>
        <taxon>Streptophyta</taxon>
        <taxon>Embryophyta</taxon>
        <taxon>Tracheophyta</taxon>
        <taxon>Spermatophyta</taxon>
        <taxon>Magnoliopsida</taxon>
        <taxon>eudicotyledons</taxon>
        <taxon>Gunneridae</taxon>
        <taxon>Pentapetalae</taxon>
        <taxon>asterids</taxon>
        <taxon>lamiids</taxon>
        <taxon>Lamiales</taxon>
        <taxon>Bignoniaceae</taxon>
        <taxon>Crescentiina</taxon>
        <taxon>Tabebuia alliance</taxon>
        <taxon>Handroanthus</taxon>
    </lineage>
</organism>
<evidence type="ECO:0000313" key="2">
    <source>
        <dbReference type="EMBL" id="PIN21340.1"/>
    </source>
</evidence>
<reference evidence="3" key="1">
    <citation type="journal article" date="2018" name="Gigascience">
        <title>Genome assembly of the Pink Ipe (Handroanthus impetiginosus, Bignoniaceae), a highly valued, ecologically keystone Neotropical timber forest tree.</title>
        <authorList>
            <person name="Silva-Junior O.B."/>
            <person name="Grattapaglia D."/>
            <person name="Novaes E."/>
            <person name="Collevatti R.G."/>
        </authorList>
    </citation>
    <scope>NUCLEOTIDE SEQUENCE [LARGE SCALE GENOMIC DNA]</scope>
    <source>
        <strain evidence="3">cv. UFG-1</strain>
    </source>
</reference>
<feature type="compositionally biased region" description="Low complexity" evidence="1">
    <location>
        <begin position="21"/>
        <end position="34"/>
    </location>
</feature>
<dbReference type="Proteomes" id="UP000231279">
    <property type="component" value="Unassembled WGS sequence"/>
</dbReference>
<name>A0A2G9HVI8_9LAMI</name>
<feature type="compositionally biased region" description="Basic and acidic residues" evidence="1">
    <location>
        <begin position="51"/>
        <end position="63"/>
    </location>
</feature>
<feature type="compositionally biased region" description="Basic residues" evidence="1">
    <location>
        <begin position="64"/>
        <end position="73"/>
    </location>
</feature>
<keyword evidence="3" id="KW-1185">Reference proteome</keyword>
<evidence type="ECO:0000256" key="1">
    <source>
        <dbReference type="SAM" id="MobiDB-lite"/>
    </source>
</evidence>
<dbReference type="EMBL" id="NKXS01000956">
    <property type="protein sequence ID" value="PIN21340.1"/>
    <property type="molecule type" value="Genomic_DNA"/>
</dbReference>
<comment type="caution">
    <text evidence="2">The sequence shown here is derived from an EMBL/GenBank/DDBJ whole genome shotgun (WGS) entry which is preliminary data.</text>
</comment>
<feature type="region of interest" description="Disordered" evidence="1">
    <location>
        <begin position="19"/>
        <end position="73"/>
    </location>
</feature>
<accession>A0A2G9HVI8</accession>